<dbReference type="Pfam" id="PF21995">
    <property type="entry name" value="RNR-II_ins_dom"/>
    <property type="match status" value="1"/>
</dbReference>
<gene>
    <name evidence="6" type="ORF">UFOVP450_219</name>
</gene>
<dbReference type="SUPFAM" id="SSF51998">
    <property type="entry name" value="PFL-like glycyl radical enzymes"/>
    <property type="match status" value="1"/>
</dbReference>
<protein>
    <submittedName>
        <fullName evidence="6">RTPR, ribonucleoside-triphosphate reductase, adenosylcobalamin-dependent</fullName>
    </submittedName>
</protein>
<dbReference type="GO" id="GO:0031419">
    <property type="term" value="F:cobalamin binding"/>
    <property type="evidence" value="ECO:0007669"/>
    <property type="project" value="UniProtKB-KW"/>
</dbReference>
<dbReference type="EMBL" id="LR796421">
    <property type="protein sequence ID" value="CAB4143764.1"/>
    <property type="molecule type" value="Genomic_DNA"/>
</dbReference>
<reference evidence="6" key="1">
    <citation type="submission" date="2020-04" db="EMBL/GenBank/DDBJ databases">
        <authorList>
            <person name="Chiriac C."/>
            <person name="Salcher M."/>
            <person name="Ghai R."/>
            <person name="Kavagutti S V."/>
        </authorList>
    </citation>
    <scope>NUCLEOTIDE SEQUENCE</scope>
</reference>
<evidence type="ECO:0000259" key="5">
    <source>
        <dbReference type="Pfam" id="PF21995"/>
    </source>
</evidence>
<evidence type="ECO:0000256" key="4">
    <source>
        <dbReference type="ARBA" id="ARBA00023285"/>
    </source>
</evidence>
<keyword evidence="4" id="KW-0170">Cobalt</keyword>
<dbReference type="Gene3D" id="3.20.70.20">
    <property type="match status" value="2"/>
</dbReference>
<dbReference type="InterPro" id="IPR050862">
    <property type="entry name" value="RdRp_reductase_class-2"/>
</dbReference>
<sequence>MKEISNEILSDITVFMKYSKYVPELQRRETWDELVTRNKEMHVKKFPQLKEEIERVYEFVLNKKILPSMRSMQFAGKPIEISPNRVYNCAYMPIDDWRAFGEAMFLLLGGTGVGYSVQKHHVEKLPEIRKPNTKRTKRFLIADSIEGWADAVKALVKSYFTGSSKLEFDFSDIRAKGARLVTSGGKAPGPQPLKECLVKVQGILDTKQDGEKLSPIEVHDIVCHIADAVLAGGIRRAALISLFSADDDEMIACKSGAWWENNPQRGRANNSAALLRHKMTKEFFLDLWKRVELSGAGEPGIYLTNDKDWGTNPCCEIALRPFQFCNLCEVNVSDVESQEDLNERVKAAAFIGTLQASYTNFHYLRDIWKRTTEKDALIGVSMTGIGSGVVLGLDMTQAANEVTKENARVAELIGINASARCTTVKPAGTTSLTLGTSSGIHAWHNDYYVRRVRVGKNEAIYSYLAIYHPELIEDEYFRPHDTAVISIPQKAPAGAILRNESPIDLLERIKRVHKEWIKPGHRTGQNSHNVSATVSIKPEEWAAVGEWMWANRKHYNGLSVLNYDGGSYIQAPFEDCTEEKYTEMMAHLSNIDLSRVIEIDDNTDLKGEVACAGGACEIK</sequence>
<proteinExistence type="predicted"/>
<dbReference type="PANTHER" id="PTHR43371">
    <property type="entry name" value="VITAMIN B12-DEPENDENT RIBONUCLEOTIDE REDUCTASE"/>
    <property type="match status" value="1"/>
</dbReference>
<comment type="cofactor">
    <cofactor evidence="1">
        <name>adenosylcob(III)alamin</name>
        <dbReference type="ChEBI" id="CHEBI:18408"/>
    </cofactor>
</comment>
<evidence type="ECO:0000313" key="6">
    <source>
        <dbReference type="EMBL" id="CAB4143764.1"/>
    </source>
</evidence>
<keyword evidence="3" id="KW-0560">Oxidoreductase</keyword>
<dbReference type="PANTHER" id="PTHR43371:SF1">
    <property type="entry name" value="RIBONUCLEOSIDE-DIPHOSPHATE REDUCTASE"/>
    <property type="match status" value="1"/>
</dbReference>
<organism evidence="6">
    <name type="scientific">uncultured Caudovirales phage</name>
    <dbReference type="NCBI Taxonomy" id="2100421"/>
    <lineage>
        <taxon>Viruses</taxon>
        <taxon>Duplodnaviria</taxon>
        <taxon>Heunggongvirae</taxon>
        <taxon>Uroviricota</taxon>
        <taxon>Caudoviricetes</taxon>
        <taxon>Peduoviridae</taxon>
        <taxon>Maltschvirus</taxon>
        <taxon>Maltschvirus maltsch</taxon>
    </lineage>
</organism>
<feature type="domain" description="B12-dependent ribonucleotide reductase insertion" evidence="5">
    <location>
        <begin position="138"/>
        <end position="204"/>
    </location>
</feature>
<name>A0A6J5MAJ5_9CAUD</name>
<evidence type="ECO:0000256" key="1">
    <source>
        <dbReference type="ARBA" id="ARBA00001922"/>
    </source>
</evidence>
<dbReference type="GO" id="GO:0004748">
    <property type="term" value="F:ribonucleoside-diphosphate reductase activity, thioredoxin disulfide as acceptor"/>
    <property type="evidence" value="ECO:0007669"/>
    <property type="project" value="TreeGrafter"/>
</dbReference>
<dbReference type="InterPro" id="IPR054158">
    <property type="entry name" value="RNR-II_ins_dom"/>
</dbReference>
<keyword evidence="2" id="KW-0846">Cobalamin</keyword>
<accession>A0A6J5MAJ5</accession>
<evidence type="ECO:0000256" key="2">
    <source>
        <dbReference type="ARBA" id="ARBA00022628"/>
    </source>
</evidence>
<evidence type="ECO:0000256" key="3">
    <source>
        <dbReference type="ARBA" id="ARBA00023002"/>
    </source>
</evidence>